<evidence type="ECO:0000256" key="3">
    <source>
        <dbReference type="ARBA" id="ARBA00022989"/>
    </source>
</evidence>
<keyword evidence="6" id="KW-0378">Hydrolase</keyword>
<dbReference type="InterPro" id="IPR050925">
    <property type="entry name" value="Rhomboid_protease_S54"/>
</dbReference>
<dbReference type="Proteomes" id="UP000251241">
    <property type="component" value="Unassembled WGS sequence"/>
</dbReference>
<dbReference type="PANTHER" id="PTHR43731:SF32">
    <property type="entry name" value="PEPTIDASE S54 RHOMBOID DOMAIN-CONTAINING PROTEIN-RELATED"/>
    <property type="match status" value="1"/>
</dbReference>
<keyword evidence="2" id="KW-0812">Transmembrane</keyword>
<dbReference type="RefSeq" id="WP_112375007.1">
    <property type="nucleotide sequence ID" value="NZ_CP069793.1"/>
</dbReference>
<proteinExistence type="predicted"/>
<keyword evidence="3" id="KW-1133">Transmembrane helix</keyword>
<dbReference type="GO" id="GO:0006508">
    <property type="term" value="P:proteolysis"/>
    <property type="evidence" value="ECO:0007669"/>
    <property type="project" value="UniProtKB-KW"/>
</dbReference>
<dbReference type="GO" id="GO:0016020">
    <property type="term" value="C:membrane"/>
    <property type="evidence" value="ECO:0007669"/>
    <property type="project" value="UniProtKB-SubCell"/>
</dbReference>
<dbReference type="AlphaFoldDB" id="A0A2X2J668"/>
<keyword evidence="6" id="KW-0645">Protease</keyword>
<evidence type="ECO:0000313" key="6">
    <source>
        <dbReference type="EMBL" id="SPZ87316.1"/>
    </source>
</evidence>
<protein>
    <submittedName>
        <fullName evidence="6">Intramembrane serine protease GlpG</fullName>
    </submittedName>
</protein>
<dbReference type="GeneID" id="97182771"/>
<evidence type="ECO:0000259" key="5">
    <source>
        <dbReference type="Pfam" id="PF01694"/>
    </source>
</evidence>
<feature type="domain" description="Peptidase S54 rhomboid" evidence="5">
    <location>
        <begin position="44"/>
        <end position="218"/>
    </location>
</feature>
<sequence length="228" mass="25632">MFPQLTPVIKNLLIINIIFYIGSQLVPVAYDYLAVYYPDSPYFKIWQVITHMFMHDKNNITHIFFNMFSLVMFGPMIEQVLGSKRFLNFYLVSGIGAWFLYTAVNGIQLYNATGSFAPLHGMSGNELISMANTGNNEALTYLIPMLGASGAIYGVLLAFAYLFPNIPLQFLFIPVPVKAKYMIGGFILIEIYMSLSRPGDSVAHLAHVGGALFGYLLLKLWKIRKGIY</sequence>
<reference evidence="6 7" key="1">
    <citation type="submission" date="2018-06" db="EMBL/GenBank/DDBJ databases">
        <authorList>
            <consortium name="Pathogen Informatics"/>
            <person name="Doyle S."/>
        </authorList>
    </citation>
    <scope>NUCLEOTIDE SEQUENCE [LARGE SCALE GENOMIC DNA]</scope>
    <source>
        <strain evidence="6 7">NCTC11343</strain>
    </source>
</reference>
<dbReference type="Pfam" id="PF01694">
    <property type="entry name" value="Rhomboid"/>
    <property type="match status" value="1"/>
</dbReference>
<dbReference type="SUPFAM" id="SSF144091">
    <property type="entry name" value="Rhomboid-like"/>
    <property type="match status" value="1"/>
</dbReference>
<organism evidence="6 7">
    <name type="scientific">Sphingobacterium multivorum</name>
    <dbReference type="NCBI Taxonomy" id="28454"/>
    <lineage>
        <taxon>Bacteria</taxon>
        <taxon>Pseudomonadati</taxon>
        <taxon>Bacteroidota</taxon>
        <taxon>Sphingobacteriia</taxon>
        <taxon>Sphingobacteriales</taxon>
        <taxon>Sphingobacteriaceae</taxon>
        <taxon>Sphingobacterium</taxon>
    </lineage>
</organism>
<dbReference type="InterPro" id="IPR022764">
    <property type="entry name" value="Peptidase_S54_rhomboid_dom"/>
</dbReference>
<dbReference type="PANTHER" id="PTHR43731">
    <property type="entry name" value="RHOMBOID PROTEASE"/>
    <property type="match status" value="1"/>
</dbReference>
<evidence type="ECO:0000256" key="4">
    <source>
        <dbReference type="ARBA" id="ARBA00023136"/>
    </source>
</evidence>
<evidence type="ECO:0000256" key="1">
    <source>
        <dbReference type="ARBA" id="ARBA00004141"/>
    </source>
</evidence>
<dbReference type="InterPro" id="IPR035952">
    <property type="entry name" value="Rhomboid-like_sf"/>
</dbReference>
<dbReference type="GO" id="GO:0004252">
    <property type="term" value="F:serine-type endopeptidase activity"/>
    <property type="evidence" value="ECO:0007669"/>
    <property type="project" value="InterPro"/>
</dbReference>
<comment type="subcellular location">
    <subcellularLocation>
        <location evidence="1">Membrane</location>
        <topology evidence="1">Multi-pass membrane protein</topology>
    </subcellularLocation>
</comment>
<evidence type="ECO:0000313" key="7">
    <source>
        <dbReference type="Proteomes" id="UP000251241"/>
    </source>
</evidence>
<keyword evidence="4" id="KW-0472">Membrane</keyword>
<gene>
    <name evidence="6" type="ORF">NCTC11343_02843</name>
</gene>
<accession>A0A2X2J668</accession>
<name>A0A2X2J668_SPHMU</name>
<dbReference type="Gene3D" id="1.20.1540.10">
    <property type="entry name" value="Rhomboid-like"/>
    <property type="match status" value="1"/>
</dbReference>
<evidence type="ECO:0000256" key="2">
    <source>
        <dbReference type="ARBA" id="ARBA00022692"/>
    </source>
</evidence>
<dbReference type="EMBL" id="UAUU01000009">
    <property type="protein sequence ID" value="SPZ87316.1"/>
    <property type="molecule type" value="Genomic_DNA"/>
</dbReference>